<reference evidence="2 3" key="1">
    <citation type="journal article" date="2018" name="New Phytol.">
        <title>Phylogenomics of Endogonaceae and evolution of mycorrhizas within Mucoromycota.</title>
        <authorList>
            <person name="Chang Y."/>
            <person name="Desiro A."/>
            <person name="Na H."/>
            <person name="Sandor L."/>
            <person name="Lipzen A."/>
            <person name="Clum A."/>
            <person name="Barry K."/>
            <person name="Grigoriev I.V."/>
            <person name="Martin F.M."/>
            <person name="Stajich J.E."/>
            <person name="Smith M.E."/>
            <person name="Bonito G."/>
            <person name="Spatafora J.W."/>
        </authorList>
    </citation>
    <scope>NUCLEOTIDE SEQUENCE [LARGE SCALE GENOMIC DNA]</scope>
    <source>
        <strain evidence="2 3">GMNB39</strain>
    </source>
</reference>
<dbReference type="Proteomes" id="UP000268093">
    <property type="component" value="Unassembled WGS sequence"/>
</dbReference>
<dbReference type="GO" id="GO:0004515">
    <property type="term" value="F:nicotinate-nucleotide adenylyltransferase activity"/>
    <property type="evidence" value="ECO:0007669"/>
    <property type="project" value="TreeGrafter"/>
</dbReference>
<sequence>MSTELSECIPPDLTPTTKLLRQLRHHLTSTTTPPGTYPTTYVVLLLTGSFCPIHVKHVRLFDQVRSRLHTTMPDHRVVAGYISPSHDTYVRSKLRAGHIPAAHRIAMARLCVQGSDWVDVDAWEAMGVRYFVDFLSVTERLQRHLNEVVRQSDVVLNPRRFEVWFLSGADLVMRASLNFETMARVGIKSVCVFRALPMYQIGTEDELVAYIQKTFGARWWRNIVLLDTSTGGQEDELSSTKIREKLKEGKEVDGMVAKEVAEYLMLHRILACNLNEDASILIA</sequence>
<dbReference type="InterPro" id="IPR004821">
    <property type="entry name" value="Cyt_trans-like"/>
</dbReference>
<dbReference type="OrthoDB" id="422187at2759"/>
<accession>A0A433CX30</accession>
<name>A0A433CX30_9FUNG</name>
<dbReference type="PANTHER" id="PTHR12039:SF0">
    <property type="entry name" value="NICOTINAMIDE-NUCLEOTIDE ADENYLYLTRANSFERASE"/>
    <property type="match status" value="1"/>
</dbReference>
<keyword evidence="3" id="KW-1185">Reference proteome</keyword>
<protein>
    <recommendedName>
        <fullName evidence="1">Cytidyltransferase-like domain-containing protein</fullName>
    </recommendedName>
</protein>
<dbReference type="InterPro" id="IPR051182">
    <property type="entry name" value="Euk_NMN_adenylyltrnsfrase"/>
</dbReference>
<evidence type="ECO:0000313" key="2">
    <source>
        <dbReference type="EMBL" id="RUP43132.1"/>
    </source>
</evidence>
<proteinExistence type="predicted"/>
<organism evidence="2 3">
    <name type="scientific">Jimgerdemannia flammicorona</name>
    <dbReference type="NCBI Taxonomy" id="994334"/>
    <lineage>
        <taxon>Eukaryota</taxon>
        <taxon>Fungi</taxon>
        <taxon>Fungi incertae sedis</taxon>
        <taxon>Mucoromycota</taxon>
        <taxon>Mucoromycotina</taxon>
        <taxon>Endogonomycetes</taxon>
        <taxon>Endogonales</taxon>
        <taxon>Endogonaceae</taxon>
        <taxon>Jimgerdemannia</taxon>
    </lineage>
</organism>
<comment type="caution">
    <text evidence="2">The sequence shown here is derived from an EMBL/GenBank/DDBJ whole genome shotgun (WGS) entry which is preliminary data.</text>
</comment>
<dbReference type="InterPro" id="IPR014729">
    <property type="entry name" value="Rossmann-like_a/b/a_fold"/>
</dbReference>
<dbReference type="GO" id="GO:0009435">
    <property type="term" value="P:NAD+ biosynthetic process"/>
    <property type="evidence" value="ECO:0007669"/>
    <property type="project" value="TreeGrafter"/>
</dbReference>
<gene>
    <name evidence="2" type="ORF">BC936DRAFT_137565</name>
</gene>
<evidence type="ECO:0000259" key="1">
    <source>
        <dbReference type="Pfam" id="PF01467"/>
    </source>
</evidence>
<dbReference type="AlphaFoldDB" id="A0A433CX30"/>
<feature type="domain" description="Cytidyltransferase-like" evidence="1">
    <location>
        <begin position="46"/>
        <end position="244"/>
    </location>
</feature>
<dbReference type="GO" id="GO:0000309">
    <property type="term" value="F:nicotinamide-nucleotide adenylyltransferase activity"/>
    <property type="evidence" value="ECO:0007669"/>
    <property type="project" value="TreeGrafter"/>
</dbReference>
<dbReference type="SUPFAM" id="SSF52374">
    <property type="entry name" value="Nucleotidylyl transferase"/>
    <property type="match status" value="1"/>
</dbReference>
<dbReference type="Pfam" id="PF01467">
    <property type="entry name" value="CTP_transf_like"/>
    <property type="match status" value="1"/>
</dbReference>
<dbReference type="PANTHER" id="PTHR12039">
    <property type="entry name" value="NICOTINAMIDE MONONUCLEOTIDE ADENYLYLTRANSFERASE"/>
    <property type="match status" value="1"/>
</dbReference>
<dbReference type="EMBL" id="RBNI01011614">
    <property type="protein sequence ID" value="RUP43132.1"/>
    <property type="molecule type" value="Genomic_DNA"/>
</dbReference>
<evidence type="ECO:0000313" key="3">
    <source>
        <dbReference type="Proteomes" id="UP000268093"/>
    </source>
</evidence>
<dbReference type="Gene3D" id="3.40.50.620">
    <property type="entry name" value="HUPs"/>
    <property type="match status" value="1"/>
</dbReference>